<dbReference type="PANTHER" id="PTHR34406">
    <property type="entry name" value="PROTEIN YCEI"/>
    <property type="match status" value="1"/>
</dbReference>
<accession>A0ABW6T7J0</accession>
<dbReference type="PANTHER" id="PTHR34406:SF1">
    <property type="entry name" value="PROTEIN YCEI"/>
    <property type="match status" value="1"/>
</dbReference>
<dbReference type="Gene3D" id="2.40.128.110">
    <property type="entry name" value="Lipid/polyisoprenoid-binding, YceI-like"/>
    <property type="match status" value="1"/>
</dbReference>
<evidence type="ECO:0000313" key="3">
    <source>
        <dbReference type="EMBL" id="MFF3671790.1"/>
    </source>
</evidence>
<sequence>MGIEPGTYTIGPESGRLLIRTTRAGLGAKAGHDLTLEPARWRGEAVVADPAGSSVTVEVDVASIEVKEGVGGIKPLSDSDRADIVRNLREKVLNAREHPTITFRSSRVDGTAEAFHVEGDLTISGATHTVTLDGRSVGDRVRGSTTVVQSRWGIRPYSALFGALKLSDEVGVEFDLALTPRA</sequence>
<comment type="caution">
    <text evidence="3">The sequence shown here is derived from an EMBL/GenBank/DDBJ whole genome shotgun (WGS) entry which is preliminary data.</text>
</comment>
<dbReference type="SUPFAM" id="SSF101874">
    <property type="entry name" value="YceI-like"/>
    <property type="match status" value="1"/>
</dbReference>
<name>A0ABW6T7J0_9ACTN</name>
<dbReference type="Pfam" id="PF04264">
    <property type="entry name" value="YceI"/>
    <property type="match status" value="1"/>
</dbReference>
<keyword evidence="4" id="KW-1185">Reference proteome</keyword>
<dbReference type="RefSeq" id="WP_387417953.1">
    <property type="nucleotide sequence ID" value="NZ_JBIASD010000054.1"/>
</dbReference>
<dbReference type="EMBL" id="JBIASD010000054">
    <property type="protein sequence ID" value="MFF3671790.1"/>
    <property type="molecule type" value="Genomic_DNA"/>
</dbReference>
<feature type="domain" description="Lipid/polyisoprenoid-binding YceI-like" evidence="2">
    <location>
        <begin position="7"/>
        <end position="179"/>
    </location>
</feature>
<dbReference type="InterPro" id="IPR036761">
    <property type="entry name" value="TTHA0802/YceI-like_sf"/>
</dbReference>
<protein>
    <submittedName>
        <fullName evidence="3">YceI family protein</fullName>
    </submittedName>
</protein>
<dbReference type="Proteomes" id="UP001602013">
    <property type="component" value="Unassembled WGS sequence"/>
</dbReference>
<reference evidence="3 4" key="1">
    <citation type="submission" date="2024-10" db="EMBL/GenBank/DDBJ databases">
        <title>The Natural Products Discovery Center: Release of the First 8490 Sequenced Strains for Exploring Actinobacteria Biosynthetic Diversity.</title>
        <authorList>
            <person name="Kalkreuter E."/>
            <person name="Kautsar S.A."/>
            <person name="Yang D."/>
            <person name="Bader C.D."/>
            <person name="Teijaro C.N."/>
            <person name="Fluegel L."/>
            <person name="Davis C.M."/>
            <person name="Simpson J.R."/>
            <person name="Lauterbach L."/>
            <person name="Steele A.D."/>
            <person name="Gui C."/>
            <person name="Meng S."/>
            <person name="Li G."/>
            <person name="Viehrig K."/>
            <person name="Ye F."/>
            <person name="Su P."/>
            <person name="Kiefer A.F."/>
            <person name="Nichols A."/>
            <person name="Cepeda A.J."/>
            <person name="Yan W."/>
            <person name="Fan B."/>
            <person name="Jiang Y."/>
            <person name="Adhikari A."/>
            <person name="Zheng C.-J."/>
            <person name="Schuster L."/>
            <person name="Cowan T.M."/>
            <person name="Smanski M.J."/>
            <person name="Chevrette M.G."/>
            <person name="De Carvalho L.P.S."/>
            <person name="Shen B."/>
        </authorList>
    </citation>
    <scope>NUCLEOTIDE SEQUENCE [LARGE SCALE GENOMIC DNA]</scope>
    <source>
        <strain evidence="3 4">NPDC002173</strain>
    </source>
</reference>
<dbReference type="SMART" id="SM00867">
    <property type="entry name" value="YceI"/>
    <property type="match status" value="1"/>
</dbReference>
<evidence type="ECO:0000256" key="1">
    <source>
        <dbReference type="ARBA" id="ARBA00008812"/>
    </source>
</evidence>
<proteinExistence type="inferred from homology"/>
<organism evidence="3 4">
    <name type="scientific">Microtetraspora malaysiensis</name>
    <dbReference type="NCBI Taxonomy" id="161358"/>
    <lineage>
        <taxon>Bacteria</taxon>
        <taxon>Bacillati</taxon>
        <taxon>Actinomycetota</taxon>
        <taxon>Actinomycetes</taxon>
        <taxon>Streptosporangiales</taxon>
        <taxon>Streptosporangiaceae</taxon>
        <taxon>Microtetraspora</taxon>
    </lineage>
</organism>
<evidence type="ECO:0000313" key="4">
    <source>
        <dbReference type="Proteomes" id="UP001602013"/>
    </source>
</evidence>
<gene>
    <name evidence="3" type="ORF">ACFYXI_40015</name>
</gene>
<comment type="similarity">
    <text evidence="1">Belongs to the UPF0312 family.</text>
</comment>
<evidence type="ECO:0000259" key="2">
    <source>
        <dbReference type="SMART" id="SM00867"/>
    </source>
</evidence>
<dbReference type="InterPro" id="IPR007372">
    <property type="entry name" value="Lipid/polyisoprenoid-bd_YceI"/>
</dbReference>